<dbReference type="InterPro" id="IPR050261">
    <property type="entry name" value="FrsA_esterase"/>
</dbReference>
<evidence type="ECO:0000259" key="2">
    <source>
        <dbReference type="Pfam" id="PF12146"/>
    </source>
</evidence>
<comment type="caution">
    <text evidence="3">The sequence shown here is derived from an EMBL/GenBank/DDBJ whole genome shotgun (WGS) entry which is preliminary data.</text>
</comment>
<feature type="transmembrane region" description="Helical" evidence="1">
    <location>
        <begin position="6"/>
        <end position="26"/>
    </location>
</feature>
<dbReference type="AlphaFoldDB" id="X1B5G7"/>
<organism evidence="3">
    <name type="scientific">marine sediment metagenome</name>
    <dbReference type="NCBI Taxonomy" id="412755"/>
    <lineage>
        <taxon>unclassified sequences</taxon>
        <taxon>metagenomes</taxon>
        <taxon>ecological metagenomes</taxon>
    </lineage>
</organism>
<keyword evidence="1" id="KW-1133">Transmembrane helix</keyword>
<feature type="domain" description="Serine aminopeptidase S33" evidence="2">
    <location>
        <begin position="69"/>
        <end position="144"/>
    </location>
</feature>
<accession>X1B5G7</accession>
<gene>
    <name evidence="3" type="ORF">S01H4_20775</name>
</gene>
<keyword evidence="1" id="KW-0812">Transmembrane</keyword>
<dbReference type="Gene3D" id="3.40.50.1820">
    <property type="entry name" value="alpha/beta hydrolase"/>
    <property type="match status" value="1"/>
</dbReference>
<dbReference type="SUPFAM" id="SSF53474">
    <property type="entry name" value="alpha/beta-Hydrolases"/>
    <property type="match status" value="1"/>
</dbReference>
<evidence type="ECO:0000256" key="1">
    <source>
        <dbReference type="SAM" id="Phobius"/>
    </source>
</evidence>
<reference evidence="3" key="1">
    <citation type="journal article" date="2014" name="Front. Microbiol.">
        <title>High frequency of phylogenetically diverse reductive dehalogenase-homologous genes in deep subseafloor sedimentary metagenomes.</title>
        <authorList>
            <person name="Kawai M."/>
            <person name="Futagami T."/>
            <person name="Toyoda A."/>
            <person name="Takaki Y."/>
            <person name="Nishi S."/>
            <person name="Hori S."/>
            <person name="Arai W."/>
            <person name="Tsubouchi T."/>
            <person name="Morono Y."/>
            <person name="Uchiyama I."/>
            <person name="Ito T."/>
            <person name="Fujiyama A."/>
            <person name="Inagaki F."/>
            <person name="Takami H."/>
        </authorList>
    </citation>
    <scope>NUCLEOTIDE SEQUENCE</scope>
    <source>
        <strain evidence="3">Expedition CK06-06</strain>
    </source>
</reference>
<dbReference type="Pfam" id="PF12146">
    <property type="entry name" value="Hydrolase_4"/>
    <property type="match status" value="1"/>
</dbReference>
<dbReference type="InterPro" id="IPR029058">
    <property type="entry name" value="AB_hydrolase_fold"/>
</dbReference>
<dbReference type="InterPro" id="IPR022742">
    <property type="entry name" value="Hydrolase_4"/>
</dbReference>
<sequence>MTTILWVVSAVAVLSFVVNKGLLLLFRNQKQPHQHTPEQYGLSFDPVRFPTKKALSLYGWWIPAEDEAAPTLILVHGWGRNVERCLPYIQHLHKTGYNLFAFDSRNHGSSDGDGFSSMPKFSEDILAAVDFVTKEKGAAAVGVIG</sequence>
<protein>
    <recommendedName>
        <fullName evidence="2">Serine aminopeptidase S33 domain-containing protein</fullName>
    </recommendedName>
</protein>
<keyword evidence="1" id="KW-0472">Membrane</keyword>
<proteinExistence type="predicted"/>
<feature type="non-terminal residue" evidence="3">
    <location>
        <position position="145"/>
    </location>
</feature>
<evidence type="ECO:0000313" key="3">
    <source>
        <dbReference type="EMBL" id="GAG67281.1"/>
    </source>
</evidence>
<name>X1B5G7_9ZZZZ</name>
<dbReference type="PANTHER" id="PTHR22946">
    <property type="entry name" value="DIENELACTONE HYDROLASE DOMAIN-CONTAINING PROTEIN-RELATED"/>
    <property type="match status" value="1"/>
</dbReference>
<dbReference type="EMBL" id="BART01009370">
    <property type="protein sequence ID" value="GAG67281.1"/>
    <property type="molecule type" value="Genomic_DNA"/>
</dbReference>